<feature type="compositionally biased region" description="Basic and acidic residues" evidence="1">
    <location>
        <begin position="1"/>
        <end position="10"/>
    </location>
</feature>
<feature type="region of interest" description="Disordered" evidence="1">
    <location>
        <begin position="455"/>
        <end position="480"/>
    </location>
</feature>
<evidence type="ECO:0000256" key="1">
    <source>
        <dbReference type="SAM" id="MobiDB-lite"/>
    </source>
</evidence>
<reference evidence="2 3" key="1">
    <citation type="submission" date="2019-02" db="EMBL/GenBank/DDBJ databases">
        <title>Opniocepnalus argus genome.</title>
        <authorList>
            <person name="Zhou C."/>
            <person name="Xiao S."/>
        </authorList>
    </citation>
    <scope>NUCLEOTIDE SEQUENCE [LARGE SCALE GENOMIC DNA]</scope>
    <source>
        <strain evidence="2">OARG1902GOOAL</strain>
        <tissue evidence="2">Muscle</tissue>
    </source>
</reference>
<proteinExistence type="predicted"/>
<sequence>MSKGKAKIDSSEGVALPEFRSLRSRKRKCPSNELSLTQEIQLTLLTSRECATIRNQQDQAAELSYLTKQDFSTEKKHAEENVKAAEQQEPTTVIHPKNYFQLQRCAINPENYTNKTGNEEITPQDINSPPCQTHTDQYQLLTSDIGRGSFEADMEEQLGANPNSHCNLERNAKTSQEESTTFMDDVREVTKDLAAGPPTEKKRRMGMSGLTEKERSPFLQTQKREIGQDEAEIAKLEICSVTEQSEAEMKLQSSHCEADNRTGTEVSVTVAIQNGTTTLCYPICSGGKSWEAERSTEIGLEKTDEPKSDPPAEGKVEEQLGNLEHQEFKGSSAEIMNRDAESPKDDSDGALDVNCCPFNPFPINPSQNKLAENKKDASQSSPLQVHSVIRARVERKEKMVSDAGNKDEAGVYSADTRPVGLCCGSVELCEAAVTDCDHERKNSCEPGFELAAGSSAVNTEHTQTRVTTDPFGSGNSDYVSDSQMNSVVMIEEEVMKKEEEDCSSSHCHEDATDRIRGLIRELSSLNRKVMATHRELVNLRRGSKTSRSSKRILPP</sequence>
<gene>
    <name evidence="2" type="ORF">EXN66_Car003009</name>
</gene>
<organism evidence="2 3">
    <name type="scientific">Channa argus</name>
    <name type="common">Northern snakehead</name>
    <name type="synonym">Ophicephalus argus</name>
    <dbReference type="NCBI Taxonomy" id="215402"/>
    <lineage>
        <taxon>Eukaryota</taxon>
        <taxon>Metazoa</taxon>
        <taxon>Chordata</taxon>
        <taxon>Craniata</taxon>
        <taxon>Vertebrata</taxon>
        <taxon>Euteleostomi</taxon>
        <taxon>Actinopterygii</taxon>
        <taxon>Neopterygii</taxon>
        <taxon>Teleostei</taxon>
        <taxon>Neoteleostei</taxon>
        <taxon>Acanthomorphata</taxon>
        <taxon>Anabantaria</taxon>
        <taxon>Anabantiformes</taxon>
        <taxon>Channoidei</taxon>
        <taxon>Channidae</taxon>
        <taxon>Channa</taxon>
    </lineage>
</organism>
<dbReference type="GO" id="GO:1990918">
    <property type="term" value="P:double-strand break repair involved in meiotic recombination"/>
    <property type="evidence" value="ECO:0007669"/>
    <property type="project" value="InterPro"/>
</dbReference>
<name>A0A6G1PAR4_CHAAH</name>
<dbReference type="EMBL" id="CM015714">
    <property type="protein sequence ID" value="KAF3687337.1"/>
    <property type="molecule type" value="Genomic_DNA"/>
</dbReference>
<keyword evidence="3" id="KW-1185">Reference proteome</keyword>
<reference evidence="3" key="2">
    <citation type="submission" date="2019-02" db="EMBL/GenBank/DDBJ databases">
        <title>Opniocepnalus argus Var Kimnra genome.</title>
        <authorList>
            <person name="Zhou C."/>
            <person name="Xiao S."/>
        </authorList>
    </citation>
    <scope>NUCLEOTIDE SEQUENCE [LARGE SCALE GENOMIC DNA]</scope>
</reference>
<feature type="region of interest" description="Disordered" evidence="1">
    <location>
        <begin position="299"/>
        <end position="318"/>
    </location>
</feature>
<protein>
    <submittedName>
        <fullName evidence="2">Uncharacterized protein</fullName>
    </submittedName>
</protein>
<feature type="region of interest" description="Disordered" evidence="1">
    <location>
        <begin position="196"/>
        <end position="215"/>
    </location>
</feature>
<dbReference type="Pfam" id="PF15710">
    <property type="entry name" value="Brme1"/>
    <property type="match status" value="1"/>
</dbReference>
<evidence type="ECO:0000313" key="3">
    <source>
        <dbReference type="Proteomes" id="UP000503349"/>
    </source>
</evidence>
<feature type="region of interest" description="Disordered" evidence="1">
    <location>
        <begin position="1"/>
        <end position="30"/>
    </location>
</feature>
<evidence type="ECO:0000313" key="2">
    <source>
        <dbReference type="EMBL" id="KAF3687337.1"/>
    </source>
</evidence>
<accession>A0A6G1PAR4</accession>
<dbReference type="Proteomes" id="UP000503349">
    <property type="component" value="Chromosome 3"/>
</dbReference>
<dbReference type="AlphaFoldDB" id="A0A6G1PAR4"/>
<feature type="compositionally biased region" description="Polar residues" evidence="1">
    <location>
        <begin position="455"/>
        <end position="467"/>
    </location>
</feature>
<dbReference type="InterPro" id="IPR031441">
    <property type="entry name" value="Brme1"/>
</dbReference>